<proteinExistence type="predicted"/>
<evidence type="ECO:0000313" key="1">
    <source>
        <dbReference type="EMBL" id="CAK9025168.1"/>
    </source>
</evidence>
<name>A0ABP0KEE2_9DINO</name>
<accession>A0ABP0KEE2</accession>
<dbReference type="EMBL" id="CAXAMN010008446">
    <property type="protein sequence ID" value="CAK9025168.1"/>
    <property type="molecule type" value="Genomic_DNA"/>
</dbReference>
<evidence type="ECO:0000313" key="2">
    <source>
        <dbReference type="Proteomes" id="UP001642484"/>
    </source>
</evidence>
<reference evidence="1 2" key="1">
    <citation type="submission" date="2024-02" db="EMBL/GenBank/DDBJ databases">
        <authorList>
            <person name="Chen Y."/>
            <person name="Shah S."/>
            <person name="Dougan E. K."/>
            <person name="Thang M."/>
            <person name="Chan C."/>
        </authorList>
    </citation>
    <scope>NUCLEOTIDE SEQUENCE [LARGE SCALE GENOMIC DNA]</scope>
</reference>
<gene>
    <name evidence="1" type="ORF">CCMP2556_LOCUS15897</name>
</gene>
<dbReference type="Proteomes" id="UP001642484">
    <property type="component" value="Unassembled WGS sequence"/>
</dbReference>
<comment type="caution">
    <text evidence="1">The sequence shown here is derived from an EMBL/GenBank/DDBJ whole genome shotgun (WGS) entry which is preliminary data.</text>
</comment>
<protein>
    <submittedName>
        <fullName evidence="1">Uncharacterized protein</fullName>
    </submittedName>
</protein>
<keyword evidence="2" id="KW-1185">Reference proteome</keyword>
<organism evidence="1 2">
    <name type="scientific">Durusdinium trenchii</name>
    <dbReference type="NCBI Taxonomy" id="1381693"/>
    <lineage>
        <taxon>Eukaryota</taxon>
        <taxon>Sar</taxon>
        <taxon>Alveolata</taxon>
        <taxon>Dinophyceae</taxon>
        <taxon>Suessiales</taxon>
        <taxon>Symbiodiniaceae</taxon>
        <taxon>Durusdinium</taxon>
    </lineage>
</organism>
<sequence>MLAPMLHAKCRRAAPRAAAAALRGSSSMVHELGQRLKKLYEAKPVEPQDVKGIQKDQVPAADWEAPIRELIRRHFQMMPIPMSPTSSFYILKKEVEAITGSPASGGPSLQGRPSREMIKEKSFFQSGAQAGGTKRFRGA</sequence>